<dbReference type="Proteomes" id="UP000518887">
    <property type="component" value="Unassembled WGS sequence"/>
</dbReference>
<dbReference type="EMBL" id="JACHFQ010000002">
    <property type="protein sequence ID" value="MBB5225258.1"/>
    <property type="molecule type" value="Genomic_DNA"/>
</dbReference>
<evidence type="ECO:0000256" key="3">
    <source>
        <dbReference type="ARBA" id="ARBA00022475"/>
    </source>
</evidence>
<protein>
    <submittedName>
        <fullName evidence="13">YidC/Oxa1 family membrane protein insertase</fullName>
    </submittedName>
</protein>
<dbReference type="PANTHER" id="PTHR12428:SF65">
    <property type="entry name" value="CYTOCHROME C OXIDASE ASSEMBLY PROTEIN COX18, MITOCHONDRIAL"/>
    <property type="match status" value="1"/>
</dbReference>
<feature type="transmembrane region" description="Helical" evidence="10">
    <location>
        <begin position="192"/>
        <end position="215"/>
    </location>
</feature>
<dbReference type="InterPro" id="IPR000917">
    <property type="entry name" value="Sulfatase_N"/>
</dbReference>
<feature type="transmembrane region" description="Helical" evidence="10">
    <location>
        <begin position="236"/>
        <end position="254"/>
    </location>
</feature>
<evidence type="ECO:0000256" key="9">
    <source>
        <dbReference type="RuleBase" id="RU003945"/>
    </source>
</evidence>
<reference evidence="13 14" key="1">
    <citation type="submission" date="2020-08" db="EMBL/GenBank/DDBJ databases">
        <title>Genomic Encyclopedia of Type Strains, Phase IV (KMG-IV): sequencing the most valuable type-strain genomes for metagenomic binning, comparative biology and taxonomic classification.</title>
        <authorList>
            <person name="Goeker M."/>
        </authorList>
    </citation>
    <scope>NUCLEOTIDE SEQUENCE [LARGE SCALE GENOMIC DNA]</scope>
    <source>
        <strain evidence="13 14">DSM 103462</strain>
    </source>
</reference>
<dbReference type="NCBIfam" id="TIGR03592">
    <property type="entry name" value="yidC_oxa1_cterm"/>
    <property type="match status" value="1"/>
</dbReference>
<evidence type="ECO:0000256" key="5">
    <source>
        <dbReference type="ARBA" id="ARBA00022927"/>
    </source>
</evidence>
<keyword evidence="3" id="KW-1003">Cell membrane</keyword>
<comment type="caution">
    <text evidence="13">The sequence shown here is derived from an EMBL/GenBank/DDBJ whole genome shotgun (WGS) entry which is preliminary data.</text>
</comment>
<feature type="domain" description="Sulfatase N-terminal" evidence="11">
    <location>
        <begin position="504"/>
        <end position="813"/>
    </location>
</feature>
<gene>
    <name evidence="13" type="ORF">HNP76_000602</name>
</gene>
<dbReference type="Gene3D" id="3.40.720.10">
    <property type="entry name" value="Alkaline Phosphatase, subunit A"/>
    <property type="match status" value="1"/>
</dbReference>
<comment type="subcellular location">
    <subcellularLocation>
        <location evidence="1">Cell membrane</location>
        <topology evidence="1">Multi-pass membrane protein</topology>
    </subcellularLocation>
    <subcellularLocation>
        <location evidence="9">Membrane</location>
        <topology evidence="9">Multi-pass membrane protein</topology>
    </subcellularLocation>
</comment>
<dbReference type="Pfam" id="PF02096">
    <property type="entry name" value="60KD_IMP"/>
    <property type="match status" value="1"/>
</dbReference>
<dbReference type="GO" id="GO:0015031">
    <property type="term" value="P:protein transport"/>
    <property type="evidence" value="ECO:0007669"/>
    <property type="project" value="UniProtKB-KW"/>
</dbReference>
<dbReference type="Pfam" id="PF00884">
    <property type="entry name" value="Sulfatase"/>
    <property type="match status" value="1"/>
</dbReference>
<name>A0A7W8LLE2_9SPIR</name>
<evidence type="ECO:0000256" key="1">
    <source>
        <dbReference type="ARBA" id="ARBA00004651"/>
    </source>
</evidence>
<sequence length="936" mass="107913">MTFFGFIYNIIIAPIELIIEWVFCFYKSKIAVGGIAGAILAVSLAVNFLALPLYNIADRLQEKERNLQLKLQKQLARIKHTFKGDEKFMMIQALYAENHYHPIYSLRSSLSILIEIPFFIAAYQFLSHSSSLQGASFAFLGDLGTPDGLLKISFNGIAYSFNILPVVMTFINFISGAIYLKKAPLKEKIQLYGLALLFLYILYNSPSGLVCYWILNNLFSLFKNLVNSKVKNPAKLVHKVISAILLIASCVILLNPRYNIVKRLSVLLLAFAVLLSPICFSFIKKRKFCFVKTNFPEKDSLFHCFILSTIGLVLLTGLLIPSGIINTSPIEFSFIGNTQSPLVYIFSSLSFFIGLFFFWPLVIYKLFDSKVKETVSYIYIAVFFLALLNVFVFKYNYGNFSIFFQLEDTKCLKKYTPFFTVLPIFVFSVIFVLIGISKRFKAQKYIFYSLFILCIAEFAMGIKNTMAIKREYEKYAKTRTEREQLATNKDNTITPIYHLSKDKKNVVVIFLDKAVSSFFPYIVKEFPEMEDQFSGFVYYPNTVSFAGNTAKAAPALMGGYEYTPENENLRADELLKDKHNEASLFLPKLFLDAGFDVTVTDPPMPNYSWQGDFSFFQRFPEIHVSEVHSNYKEKYLAQHPELKNLQLDKCVKFNLQSFTILEFLPPLLRFTFYYFGEYYRDEIPKILSSVTNDGFLSNYAHLFFLDELTDSENKKESYIFIESDATHEFALLENKTYKPALNINENLATGGYYDFKYLPSSEESSDLAAYHSNAATMLQVAKWLNKLKELSVYDNTRIIIVADHGAPLSLPPFRNMEYGEDIARYNPLFMFKDFYAKGKIKTDDSFMTNADTIFLATKNLPVSENNPFTNQKYSDYIKKDIVNIHHIVRLSDFDEINPNYLRDKKTWVLQDEKNHTPSYTVHDNIFDESNWTRIIK</sequence>
<dbReference type="PANTHER" id="PTHR12428">
    <property type="entry name" value="OXA1"/>
    <property type="match status" value="1"/>
</dbReference>
<evidence type="ECO:0000256" key="4">
    <source>
        <dbReference type="ARBA" id="ARBA00022692"/>
    </source>
</evidence>
<feature type="transmembrane region" description="Helical" evidence="10">
    <location>
        <begin position="159"/>
        <end position="180"/>
    </location>
</feature>
<feature type="transmembrane region" description="Helical" evidence="10">
    <location>
        <begin position="376"/>
        <end position="395"/>
    </location>
</feature>
<keyword evidence="5" id="KW-0653">Protein transport</keyword>
<dbReference type="CDD" id="cd20070">
    <property type="entry name" value="5TM_YidC_Alb3"/>
    <property type="match status" value="1"/>
</dbReference>
<feature type="transmembrane region" description="Helical" evidence="10">
    <location>
        <begin position="304"/>
        <end position="324"/>
    </location>
</feature>
<dbReference type="InterPro" id="IPR028055">
    <property type="entry name" value="YidC/Oxa/ALB_C"/>
</dbReference>
<keyword evidence="6 10" id="KW-1133">Transmembrane helix</keyword>
<proteinExistence type="inferred from homology"/>
<evidence type="ECO:0000256" key="10">
    <source>
        <dbReference type="SAM" id="Phobius"/>
    </source>
</evidence>
<keyword evidence="14" id="KW-1185">Reference proteome</keyword>
<feature type="transmembrane region" description="Helical" evidence="10">
    <location>
        <begin position="6"/>
        <end position="23"/>
    </location>
</feature>
<feature type="transmembrane region" description="Helical" evidence="10">
    <location>
        <begin position="260"/>
        <end position="283"/>
    </location>
</feature>
<dbReference type="GO" id="GO:0005886">
    <property type="term" value="C:plasma membrane"/>
    <property type="evidence" value="ECO:0007669"/>
    <property type="project" value="UniProtKB-SubCell"/>
</dbReference>
<feature type="transmembrane region" description="Helical" evidence="10">
    <location>
        <begin position="445"/>
        <end position="462"/>
    </location>
</feature>
<feature type="domain" description="Membrane insertase YidC/Oxa/ALB C-terminal" evidence="12">
    <location>
        <begin position="38"/>
        <end position="226"/>
    </location>
</feature>
<dbReference type="InterPro" id="IPR001708">
    <property type="entry name" value="YidC/ALB3/OXA1/COX18"/>
</dbReference>
<feature type="transmembrane region" description="Helical" evidence="10">
    <location>
        <begin position="415"/>
        <end position="436"/>
    </location>
</feature>
<evidence type="ECO:0000259" key="11">
    <source>
        <dbReference type="Pfam" id="PF00884"/>
    </source>
</evidence>
<dbReference type="InterPro" id="IPR017850">
    <property type="entry name" value="Alkaline_phosphatase_core_sf"/>
</dbReference>
<dbReference type="GO" id="GO:0051205">
    <property type="term" value="P:protein insertion into membrane"/>
    <property type="evidence" value="ECO:0007669"/>
    <property type="project" value="TreeGrafter"/>
</dbReference>
<evidence type="ECO:0000256" key="7">
    <source>
        <dbReference type="ARBA" id="ARBA00023136"/>
    </source>
</evidence>
<evidence type="ECO:0000256" key="6">
    <source>
        <dbReference type="ARBA" id="ARBA00022989"/>
    </source>
</evidence>
<organism evidence="13 14">
    <name type="scientific">Treponema ruminis</name>
    <dbReference type="NCBI Taxonomy" id="744515"/>
    <lineage>
        <taxon>Bacteria</taxon>
        <taxon>Pseudomonadati</taxon>
        <taxon>Spirochaetota</taxon>
        <taxon>Spirochaetia</taxon>
        <taxon>Spirochaetales</taxon>
        <taxon>Treponemataceae</taxon>
        <taxon>Treponema</taxon>
    </lineage>
</organism>
<dbReference type="InterPro" id="IPR047196">
    <property type="entry name" value="YidC_ALB_C"/>
</dbReference>
<feature type="transmembrane region" description="Helical" evidence="10">
    <location>
        <begin position="30"/>
        <end position="54"/>
    </location>
</feature>
<keyword evidence="7 10" id="KW-0472">Membrane</keyword>
<evidence type="ECO:0000256" key="2">
    <source>
        <dbReference type="ARBA" id="ARBA00022448"/>
    </source>
</evidence>
<dbReference type="SUPFAM" id="SSF53649">
    <property type="entry name" value="Alkaline phosphatase-like"/>
    <property type="match status" value="2"/>
</dbReference>
<dbReference type="GO" id="GO:0032977">
    <property type="term" value="F:membrane insertase activity"/>
    <property type="evidence" value="ECO:0007669"/>
    <property type="project" value="InterPro"/>
</dbReference>
<evidence type="ECO:0000259" key="12">
    <source>
        <dbReference type="Pfam" id="PF02096"/>
    </source>
</evidence>
<accession>A0A7W8LLE2</accession>
<evidence type="ECO:0000256" key="8">
    <source>
        <dbReference type="ARBA" id="ARBA00023186"/>
    </source>
</evidence>
<keyword evidence="4 9" id="KW-0812">Transmembrane</keyword>
<dbReference type="AlphaFoldDB" id="A0A7W8LLE2"/>
<keyword evidence="2" id="KW-0813">Transport</keyword>
<feature type="transmembrane region" description="Helical" evidence="10">
    <location>
        <begin position="344"/>
        <end position="364"/>
    </location>
</feature>
<evidence type="ECO:0000313" key="14">
    <source>
        <dbReference type="Proteomes" id="UP000518887"/>
    </source>
</evidence>
<dbReference type="RefSeq" id="WP_184657366.1">
    <property type="nucleotide sequence ID" value="NZ_CP031518.1"/>
</dbReference>
<comment type="similarity">
    <text evidence="9">Belongs to the OXA1/ALB3/YidC family.</text>
</comment>
<keyword evidence="8" id="KW-0143">Chaperone</keyword>
<evidence type="ECO:0000313" key="13">
    <source>
        <dbReference type="EMBL" id="MBB5225258.1"/>
    </source>
</evidence>